<protein>
    <submittedName>
        <fullName evidence="3">Uncharacterized protein LOC113215960</fullName>
    </submittedName>
</protein>
<dbReference type="AlphaFoldDB" id="A0A6J1TDR1"/>
<feature type="domain" description="UBC core" evidence="1">
    <location>
        <begin position="4"/>
        <end position="156"/>
    </location>
</feature>
<evidence type="ECO:0000313" key="3">
    <source>
        <dbReference type="RefSeq" id="XP_026291408.1"/>
    </source>
</evidence>
<dbReference type="KEGG" id="foc:113215960"/>
<proteinExistence type="predicted"/>
<name>A0A6J1TDR1_FRAOC</name>
<dbReference type="InterPro" id="IPR000608">
    <property type="entry name" value="UBC"/>
</dbReference>
<dbReference type="Pfam" id="PF00179">
    <property type="entry name" value="UQ_con"/>
    <property type="match status" value="1"/>
</dbReference>
<dbReference type="OrthoDB" id="7851174at2759"/>
<keyword evidence="2" id="KW-1185">Reference proteome</keyword>
<evidence type="ECO:0000259" key="1">
    <source>
        <dbReference type="PROSITE" id="PS50127"/>
    </source>
</evidence>
<dbReference type="RefSeq" id="XP_026291408.1">
    <property type="nucleotide sequence ID" value="XM_026435623.2"/>
</dbReference>
<dbReference type="GeneID" id="113215960"/>
<dbReference type="SMART" id="SM00212">
    <property type="entry name" value="UBCc"/>
    <property type="match status" value="1"/>
</dbReference>
<reference evidence="3" key="1">
    <citation type="submission" date="2025-08" db="UniProtKB">
        <authorList>
            <consortium name="RefSeq"/>
        </authorList>
    </citation>
    <scope>IDENTIFICATION</scope>
    <source>
        <tissue evidence="3">Whole organism</tissue>
    </source>
</reference>
<gene>
    <name evidence="3" type="primary">LOC113215960</name>
</gene>
<dbReference type="Proteomes" id="UP000504606">
    <property type="component" value="Unplaced"/>
</dbReference>
<evidence type="ECO:0000313" key="2">
    <source>
        <dbReference type="Proteomes" id="UP000504606"/>
    </source>
</evidence>
<dbReference type="PANTHER" id="PTHR24068">
    <property type="entry name" value="UBIQUITIN-CONJUGATING ENZYME E2"/>
    <property type="match status" value="1"/>
</dbReference>
<dbReference type="PROSITE" id="PS50127">
    <property type="entry name" value="UBC_2"/>
    <property type="match status" value="1"/>
</dbReference>
<organism evidence="2 3">
    <name type="scientific">Frankliniella occidentalis</name>
    <name type="common">Western flower thrips</name>
    <name type="synonym">Euthrips occidentalis</name>
    <dbReference type="NCBI Taxonomy" id="133901"/>
    <lineage>
        <taxon>Eukaryota</taxon>
        <taxon>Metazoa</taxon>
        <taxon>Ecdysozoa</taxon>
        <taxon>Arthropoda</taxon>
        <taxon>Hexapoda</taxon>
        <taxon>Insecta</taxon>
        <taxon>Pterygota</taxon>
        <taxon>Neoptera</taxon>
        <taxon>Paraneoptera</taxon>
        <taxon>Thysanoptera</taxon>
        <taxon>Terebrantia</taxon>
        <taxon>Thripoidea</taxon>
        <taxon>Thripidae</taxon>
        <taxon>Frankliniella</taxon>
    </lineage>
</organism>
<accession>A0A6J1TDR1</accession>
<sequence>MADYTIKRLKNELVEIKKSPLPYANAEPRDENLLLWDGVVLGPVGTPYEGGKFHFKMEFIYRDYPYEPPKVTFKTKIFHCNFNTIGNVCLSTLKLPEDKGTWRSAMGIQSILISIHQLMAEPNSKDSLTPSIGDLYDDKRDKHDEIARMWTERYAMED</sequence>
<dbReference type="Gene3D" id="3.10.110.10">
    <property type="entry name" value="Ubiquitin Conjugating Enzyme"/>
    <property type="match status" value="1"/>
</dbReference>
<dbReference type="SUPFAM" id="SSF54495">
    <property type="entry name" value="UBC-like"/>
    <property type="match status" value="1"/>
</dbReference>
<dbReference type="InterPro" id="IPR016135">
    <property type="entry name" value="UBQ-conjugating_enzyme/RWD"/>
</dbReference>